<organism evidence="2 3">
    <name type="scientific">Novosphingobium decolorationis</name>
    <dbReference type="NCBI Taxonomy" id="2698673"/>
    <lineage>
        <taxon>Bacteria</taxon>
        <taxon>Pseudomonadati</taxon>
        <taxon>Pseudomonadota</taxon>
        <taxon>Alphaproteobacteria</taxon>
        <taxon>Sphingomonadales</taxon>
        <taxon>Sphingomonadaceae</taxon>
        <taxon>Novosphingobium</taxon>
    </lineage>
</organism>
<dbReference type="RefSeq" id="WP_213503621.1">
    <property type="nucleotide sequence ID" value="NZ_CP054856.1"/>
</dbReference>
<evidence type="ECO:0000313" key="3">
    <source>
        <dbReference type="Proteomes" id="UP000677126"/>
    </source>
</evidence>
<dbReference type="EMBL" id="CP054856">
    <property type="protein sequence ID" value="QVM83687.1"/>
    <property type="molecule type" value="Genomic_DNA"/>
</dbReference>
<dbReference type="Pfam" id="PF13420">
    <property type="entry name" value="Acetyltransf_4"/>
    <property type="match status" value="1"/>
</dbReference>
<accession>A0ABX8E3H7</accession>
<dbReference type="InterPro" id="IPR016181">
    <property type="entry name" value="Acyl_CoA_acyltransferase"/>
</dbReference>
<gene>
    <name evidence="2" type="ORF">HT578_08245</name>
</gene>
<sequence>MTNDELTVEEASAKDAQSITEIFSHYVLKSTATFETEPPGCDAVRQRIADLTQSGYPYLVSRDANGKVLGFGYAQRYGPRVGYRYSVETTVYVRPDCVRRGIGSALIKALIDECEARGFRQAFAVIASSEPASVILHARAGYRPVGTLEGAGWKHEQWIDVFLMQRKLGEGNDTLPEPALPEG</sequence>
<dbReference type="PROSITE" id="PS51186">
    <property type="entry name" value="GNAT"/>
    <property type="match status" value="1"/>
</dbReference>
<dbReference type="SUPFAM" id="SSF55729">
    <property type="entry name" value="Acyl-CoA N-acyltransferases (Nat)"/>
    <property type="match status" value="1"/>
</dbReference>
<keyword evidence="3" id="KW-1185">Reference proteome</keyword>
<dbReference type="PANTHER" id="PTHR43072">
    <property type="entry name" value="N-ACETYLTRANSFERASE"/>
    <property type="match status" value="1"/>
</dbReference>
<reference evidence="2 3" key="1">
    <citation type="journal article" date="2021" name="Int. J. Syst. Evol. Microbiol.">
        <title>Novosphingobium decolorationis sp. nov., an aniline blue-decolourizing bacterium isolated from East Pacific sediment.</title>
        <authorList>
            <person name="Chen X."/>
            <person name="Dong B."/>
            <person name="Chen T."/>
            <person name="Ren N."/>
            <person name="Wang J."/>
            <person name="Xu Y."/>
            <person name="Yang J."/>
            <person name="Zhu S."/>
            <person name="Chen J."/>
        </authorList>
    </citation>
    <scope>NUCLEOTIDE SEQUENCE [LARGE SCALE GENOMIC DNA]</scope>
    <source>
        <strain evidence="2 3">502str22</strain>
    </source>
</reference>
<name>A0ABX8E3H7_9SPHN</name>
<dbReference type="Proteomes" id="UP000677126">
    <property type="component" value="Chromosome"/>
</dbReference>
<protein>
    <submittedName>
        <fullName evidence="2">N-acetyltransferase family protein</fullName>
    </submittedName>
</protein>
<dbReference type="Gene3D" id="3.40.630.30">
    <property type="match status" value="1"/>
</dbReference>
<dbReference type="CDD" id="cd04301">
    <property type="entry name" value="NAT_SF"/>
    <property type="match status" value="1"/>
</dbReference>
<feature type="domain" description="N-acetyltransferase" evidence="1">
    <location>
        <begin position="6"/>
        <end position="169"/>
    </location>
</feature>
<evidence type="ECO:0000313" key="2">
    <source>
        <dbReference type="EMBL" id="QVM83687.1"/>
    </source>
</evidence>
<evidence type="ECO:0000259" key="1">
    <source>
        <dbReference type="PROSITE" id="PS51186"/>
    </source>
</evidence>
<dbReference type="PANTHER" id="PTHR43072:SF8">
    <property type="entry name" value="ACYLTRANSFERASE FABY-RELATED"/>
    <property type="match status" value="1"/>
</dbReference>
<dbReference type="InterPro" id="IPR000182">
    <property type="entry name" value="GNAT_dom"/>
</dbReference>
<proteinExistence type="predicted"/>